<dbReference type="GO" id="GO:0016740">
    <property type="term" value="F:transferase activity"/>
    <property type="evidence" value="ECO:0007669"/>
    <property type="project" value="UniProtKB-KW"/>
</dbReference>
<dbReference type="Pfam" id="PF13524">
    <property type="entry name" value="Glyco_trans_1_2"/>
    <property type="match status" value="1"/>
</dbReference>
<keyword evidence="2" id="KW-0808">Transferase</keyword>
<evidence type="ECO:0000313" key="2">
    <source>
        <dbReference type="EMBL" id="MYL63555.1"/>
    </source>
</evidence>
<dbReference type="EMBL" id="WMEY01000003">
    <property type="protein sequence ID" value="MYL63555.1"/>
    <property type="molecule type" value="Genomic_DNA"/>
</dbReference>
<proteinExistence type="predicted"/>
<evidence type="ECO:0000259" key="1">
    <source>
        <dbReference type="Pfam" id="PF13524"/>
    </source>
</evidence>
<sequence length="310" mass="36801">MIKKIKLLFITKDLTDYIEKSTIYLVEELRELTDLVIWSNDGHIDSILTEVGFTPDFILLNDFKSDYSPQIHGLKNCGIPRAIIMHDLHYRRSSRKKFIEKEDINHIFSIYRDKFNQWYPEYKDFMTWFPHHVPTTIYKDYHLEKDRKLLLMGSTDRELYPLRHMIAQQLKGNPDFIDYSHPGYLPMNHKKAGYKVEHEYAREINRARIFFTCDSNFHYPVLKYFEVLGCRTLLLASGSQELKDLGFIDGKTFVEINQQNFMEKATFYLNEEIISKEIVMNGARLIEEKHSTEIRATQLVQKIISLIDDK</sequence>
<protein>
    <submittedName>
        <fullName evidence="2">Glycosyltransferase</fullName>
    </submittedName>
</protein>
<accession>A0A845EYF5</accession>
<evidence type="ECO:0000313" key="3">
    <source>
        <dbReference type="Proteomes" id="UP000447833"/>
    </source>
</evidence>
<dbReference type="RefSeq" id="WP_160919182.1">
    <property type="nucleotide sequence ID" value="NZ_WMEY01000003.1"/>
</dbReference>
<dbReference type="InterPro" id="IPR055259">
    <property type="entry name" value="YkvP/CgeB_Glyco_trans-like"/>
</dbReference>
<gene>
    <name evidence="2" type="ORF">GLW07_09340</name>
</gene>
<feature type="domain" description="Spore protein YkvP/CgeB glycosyl transferase-like" evidence="1">
    <location>
        <begin position="188"/>
        <end position="300"/>
    </location>
</feature>
<organism evidence="2 3">
    <name type="scientific">Guptibacillus hwajinpoensis</name>
    <dbReference type="NCBI Taxonomy" id="208199"/>
    <lineage>
        <taxon>Bacteria</taxon>
        <taxon>Bacillati</taxon>
        <taxon>Bacillota</taxon>
        <taxon>Bacilli</taxon>
        <taxon>Bacillales</taxon>
        <taxon>Guptibacillaceae</taxon>
        <taxon>Guptibacillus</taxon>
    </lineage>
</organism>
<name>A0A845EYF5_9BACL</name>
<dbReference type="Proteomes" id="UP000447833">
    <property type="component" value="Unassembled WGS sequence"/>
</dbReference>
<comment type="caution">
    <text evidence="2">The sequence shown here is derived from an EMBL/GenBank/DDBJ whole genome shotgun (WGS) entry which is preliminary data.</text>
</comment>
<reference evidence="2 3" key="1">
    <citation type="submission" date="2019-11" db="EMBL/GenBank/DDBJ databases">
        <title>Genome sequences of 17 halophilic strains isolated from different environments.</title>
        <authorList>
            <person name="Furrow R.E."/>
        </authorList>
    </citation>
    <scope>NUCLEOTIDE SEQUENCE [LARGE SCALE GENOMIC DNA]</scope>
    <source>
        <strain evidence="2 3">22506_14_FS</strain>
    </source>
</reference>
<dbReference type="AlphaFoldDB" id="A0A845EYF5"/>